<evidence type="ECO:0000313" key="3">
    <source>
        <dbReference type="Proteomes" id="UP000610303"/>
    </source>
</evidence>
<keyword evidence="3" id="KW-1185">Reference proteome</keyword>
<proteinExistence type="predicted"/>
<feature type="domain" description="DUF7824" evidence="1">
    <location>
        <begin position="505"/>
        <end position="552"/>
    </location>
</feature>
<dbReference type="AlphaFoldDB" id="A0A918FGB3"/>
<reference evidence="2" key="1">
    <citation type="journal article" date="2014" name="Int. J. Syst. Evol. Microbiol.">
        <title>Complete genome sequence of Corynebacterium casei LMG S-19264T (=DSM 44701T), isolated from a smear-ripened cheese.</title>
        <authorList>
            <consortium name="US DOE Joint Genome Institute (JGI-PGF)"/>
            <person name="Walter F."/>
            <person name="Albersmeier A."/>
            <person name="Kalinowski J."/>
            <person name="Ruckert C."/>
        </authorList>
    </citation>
    <scope>NUCLEOTIDE SEQUENCE</scope>
    <source>
        <strain evidence="2">JCM 3346</strain>
    </source>
</reference>
<dbReference type="RefSeq" id="WP_189086465.1">
    <property type="nucleotide sequence ID" value="NZ_BMRJ01000005.1"/>
</dbReference>
<reference evidence="2" key="2">
    <citation type="submission" date="2020-09" db="EMBL/GenBank/DDBJ databases">
        <authorList>
            <person name="Sun Q."/>
            <person name="Ohkuma M."/>
        </authorList>
    </citation>
    <scope>NUCLEOTIDE SEQUENCE</scope>
    <source>
        <strain evidence="2">JCM 3346</strain>
    </source>
</reference>
<dbReference type="InterPro" id="IPR056726">
    <property type="entry name" value="DUF7824"/>
</dbReference>
<name>A0A918FGB3_AGRME</name>
<evidence type="ECO:0000259" key="1">
    <source>
        <dbReference type="Pfam" id="PF25148"/>
    </source>
</evidence>
<comment type="caution">
    <text evidence="2">The sequence shown here is derived from an EMBL/GenBank/DDBJ whole genome shotgun (WGS) entry which is preliminary data.</text>
</comment>
<dbReference type="EMBL" id="BMRJ01000005">
    <property type="protein sequence ID" value="GGR36033.1"/>
    <property type="molecule type" value="Genomic_DNA"/>
</dbReference>
<evidence type="ECO:0000313" key="2">
    <source>
        <dbReference type="EMBL" id="GGR36033.1"/>
    </source>
</evidence>
<sequence>MTDALARSLELFRELGWDGAPLADAPALPVGTEAQQRDARAGLRRGDWTEWAEHDGGFVRASLVGDADHGMLALFAIRTGVDARRAEDLLGGAGTVPDELAAEVLATRGPEFATAFVARACRSNRRAWEHSTSVHAGRAVRLVHHHELPVPESVEYLKDWSVYAALALGEEAELFPQDRGAIGAELLRPRFAEHVRVGIAVGAPATGPFGRAVAAGVAAGWIARDEAVALVLLALDAAQRPGDRKVWAGTLVGALALSDAELVAHAGSLLGALSHAEAPVVVALAPALIEHGDEDDAAEALSLALATKPKAARRAVLDAAERRPRPLTGAAGETARPALAAVAAGRDTGLATSATALLARWGLTDEEPPAHPVEAPTPWTPTPPLWEVPRFAPAPATIEALSAAAERLASRPENAMDLEVDRFLELANAVARSDPDRTRLALRGLKPGWRAGVGAVADWVAEAPIRSLDRLVGPGGEDWRHDVHYPPATAREAAVAQRLGEVPTLLSTPSWDDLRIDPEELLARLRAYREADAAASEADLLLALLRVELSLVTPAQLDELAALEVPVLLQSGERMERDAGPAARAYLLDPHREPALVQDEDGDWSRAETAIPASLAGFPPRLDPSRYGWGSPVELPGWGDGTHSGDWLEAASGYTWRQLARRARPFGPRQAAALIGGLRSPHEQAAGAMFEAVLEAWERGLLIPGVAELRLVDRGGPSGAAQLARVAGELAGAGLGSLVWPLLDGTVEASLAGVRMIPGTAELVEAIDSLLPSAQAAVDAGIAEASVLELPGVRALAARDGSSRAVAAARAVVARLPEPSAPAAPPAPETEPGIDLDAVWPSGDGEGLAIDDGVELSATVQSRGSKRFVPLEFALAEDPGVRYRALMTWAYALDREGQLDAETVEGDERRWIEWDAAAGRLSVSEFRDRSTGGTGPRSDGLEPPLTSLMVAVVLGSLCSDVESRYSVDAMVAARKFSAASVRLAARRLVPLPELTPARMMGSIERELRALPVLWPLLTESVRFAAGQPKPPAWLNRVLDVALLRAPVLRAAAAAGRIPADDAAWPGLAELAARKGSSAALVKARALLGELGLG</sequence>
<gene>
    <name evidence="2" type="ORF">GCM10010196_32600</name>
</gene>
<organism evidence="2 3">
    <name type="scientific">Agromyces mediolanus</name>
    <name type="common">Corynebacterium mediolanum</name>
    <dbReference type="NCBI Taxonomy" id="41986"/>
    <lineage>
        <taxon>Bacteria</taxon>
        <taxon>Bacillati</taxon>
        <taxon>Actinomycetota</taxon>
        <taxon>Actinomycetes</taxon>
        <taxon>Micrococcales</taxon>
        <taxon>Microbacteriaceae</taxon>
        <taxon>Agromyces</taxon>
    </lineage>
</organism>
<protein>
    <recommendedName>
        <fullName evidence="1">DUF7824 domain-containing protein</fullName>
    </recommendedName>
</protein>
<dbReference type="Proteomes" id="UP000610303">
    <property type="component" value="Unassembled WGS sequence"/>
</dbReference>
<dbReference type="Pfam" id="PF25148">
    <property type="entry name" value="DUF7824"/>
    <property type="match status" value="1"/>
</dbReference>
<accession>A0A918FGB3</accession>